<organism evidence="2">
    <name type="scientific">Spirodela intermedia</name>
    <name type="common">Intermediate duckweed</name>
    <dbReference type="NCBI Taxonomy" id="51605"/>
    <lineage>
        <taxon>Eukaryota</taxon>
        <taxon>Viridiplantae</taxon>
        <taxon>Streptophyta</taxon>
        <taxon>Embryophyta</taxon>
        <taxon>Tracheophyta</taxon>
        <taxon>Spermatophyta</taxon>
        <taxon>Magnoliopsida</taxon>
        <taxon>Liliopsida</taxon>
        <taxon>Araceae</taxon>
        <taxon>Lemnoideae</taxon>
        <taxon>Spirodela</taxon>
    </lineage>
</organism>
<dbReference type="EMBL" id="LR746271">
    <property type="protein sequence ID" value="CAA7400299.1"/>
    <property type="molecule type" value="Genomic_DNA"/>
</dbReference>
<dbReference type="AlphaFoldDB" id="A0A7I8J320"/>
<evidence type="ECO:0000313" key="3">
    <source>
        <dbReference type="EMBL" id="CAA7400299.1"/>
    </source>
</evidence>
<keyword evidence="4" id="KW-1185">Reference proteome</keyword>
<reference evidence="2" key="1">
    <citation type="submission" date="2019-12" db="EMBL/GenBank/DDBJ databases">
        <authorList>
            <person name="Scholz U."/>
            <person name="Mascher M."/>
            <person name="Fiebig A."/>
        </authorList>
    </citation>
    <scope>NUCLEOTIDE SEQUENCE</scope>
</reference>
<dbReference type="Proteomes" id="UP000663760">
    <property type="component" value="Chromosome 8"/>
</dbReference>
<gene>
    <name evidence="2" type="ORF">SI7747_08010190</name>
    <name evidence="3" type="ORF">SI8410_08010977</name>
</gene>
<sequence length="111" mass="11592">MARGVAGLDFSARSLMGSSVLSSGSAVVIIAERMAAGLHWGCTALSSAATPAAWGQAMEEPERMLKGLNRARELTTVAKTFSGQEARTSEPGATRSGFRTPWQLSPGPLEV</sequence>
<name>A0A7I8J320_SPIIN</name>
<proteinExistence type="predicted"/>
<evidence type="ECO:0000313" key="4">
    <source>
        <dbReference type="Proteomes" id="UP000663760"/>
    </source>
</evidence>
<protein>
    <submittedName>
        <fullName evidence="2">Uncharacterized protein</fullName>
    </submittedName>
</protein>
<accession>A0A7I8J320</accession>
<evidence type="ECO:0000313" key="2">
    <source>
        <dbReference type="EMBL" id="CAA2624351.1"/>
    </source>
</evidence>
<dbReference type="EMBL" id="LR743595">
    <property type="protein sequence ID" value="CAA2624351.1"/>
    <property type="molecule type" value="Genomic_DNA"/>
</dbReference>
<dbReference type="OrthoDB" id="1536506at2759"/>
<evidence type="ECO:0000256" key="1">
    <source>
        <dbReference type="SAM" id="MobiDB-lite"/>
    </source>
</evidence>
<feature type="region of interest" description="Disordered" evidence="1">
    <location>
        <begin position="79"/>
        <end position="111"/>
    </location>
</feature>